<dbReference type="InterPro" id="IPR016181">
    <property type="entry name" value="Acyl_CoA_acyltransferase"/>
</dbReference>
<reference evidence="2" key="1">
    <citation type="submission" date="2021-10" db="EMBL/GenBank/DDBJ databases">
        <title>Novel species in genus Arthrobacter.</title>
        <authorList>
            <person name="Liu Y."/>
        </authorList>
    </citation>
    <scope>NUCLEOTIDE SEQUENCE</scope>
    <source>
        <strain evidence="2">Zg-Y786</strain>
    </source>
</reference>
<sequence>MTTSTRLRPAEVKDLPFIFSKELEYMETIEPDGVPGWMSAIEVNLADWIDYLPHTLFCVDEDGQPLGYAMWAVEGDSATLVSIHVLESHRRHGLGRLLLDAFEQETSQSGVRIAKLGVHRNNQARLLYEDATYEITGQDGDYVLFSKALGEF</sequence>
<evidence type="ECO:0000313" key="3">
    <source>
        <dbReference type="Proteomes" id="UP001139168"/>
    </source>
</evidence>
<evidence type="ECO:0000259" key="1">
    <source>
        <dbReference type="PROSITE" id="PS51186"/>
    </source>
</evidence>
<comment type="caution">
    <text evidence="2">The sequence shown here is derived from an EMBL/GenBank/DDBJ whole genome shotgun (WGS) entry which is preliminary data.</text>
</comment>
<dbReference type="Proteomes" id="UP001139168">
    <property type="component" value="Unassembled WGS sequence"/>
</dbReference>
<dbReference type="EMBL" id="JAJFZQ010000003">
    <property type="protein sequence ID" value="MCC3265234.1"/>
    <property type="molecule type" value="Genomic_DNA"/>
</dbReference>
<dbReference type="PROSITE" id="PS51186">
    <property type="entry name" value="GNAT"/>
    <property type="match status" value="1"/>
</dbReference>
<name>A0ABS8GF57_9MICC</name>
<dbReference type="SUPFAM" id="SSF55729">
    <property type="entry name" value="Acyl-CoA N-acyltransferases (Nat)"/>
    <property type="match status" value="1"/>
</dbReference>
<keyword evidence="3" id="KW-1185">Reference proteome</keyword>
<protein>
    <submittedName>
        <fullName evidence="2">GNAT family N-acetyltransferase</fullName>
    </submittedName>
</protein>
<dbReference type="RefSeq" id="WP_227890063.1">
    <property type="nucleotide sequence ID" value="NZ_JAJFZQ010000003.1"/>
</dbReference>
<feature type="domain" description="N-acetyltransferase" evidence="1">
    <location>
        <begin position="5"/>
        <end position="150"/>
    </location>
</feature>
<dbReference type="InterPro" id="IPR000182">
    <property type="entry name" value="GNAT_dom"/>
</dbReference>
<evidence type="ECO:0000313" key="2">
    <source>
        <dbReference type="EMBL" id="MCC3265234.1"/>
    </source>
</evidence>
<organism evidence="2 3">
    <name type="scientific">Arthrobacter gengyunqii</name>
    <dbReference type="NCBI Taxonomy" id="2886940"/>
    <lineage>
        <taxon>Bacteria</taxon>
        <taxon>Bacillati</taxon>
        <taxon>Actinomycetota</taxon>
        <taxon>Actinomycetes</taxon>
        <taxon>Micrococcales</taxon>
        <taxon>Micrococcaceae</taxon>
        <taxon>Arthrobacter</taxon>
    </lineage>
</organism>
<accession>A0ABS8GF57</accession>
<dbReference type="Pfam" id="PF00583">
    <property type="entry name" value="Acetyltransf_1"/>
    <property type="match status" value="1"/>
</dbReference>
<proteinExistence type="predicted"/>
<dbReference type="CDD" id="cd04301">
    <property type="entry name" value="NAT_SF"/>
    <property type="match status" value="1"/>
</dbReference>
<dbReference type="Gene3D" id="3.40.630.30">
    <property type="match status" value="1"/>
</dbReference>
<gene>
    <name evidence="2" type="ORF">LJ752_04120</name>
</gene>